<dbReference type="InterPro" id="IPR018289">
    <property type="entry name" value="MULE_transposase_dom"/>
</dbReference>
<dbReference type="Gene3D" id="2.20.25.240">
    <property type="match status" value="1"/>
</dbReference>
<name>W2R4Q1_PHYN3</name>
<dbReference type="VEuPathDB" id="FungiDB:PPTG_04928"/>
<feature type="domain" description="MULE transposase" evidence="2">
    <location>
        <begin position="273"/>
        <end position="362"/>
    </location>
</feature>
<proteinExistence type="predicted"/>
<dbReference type="EMBL" id="KI669565">
    <property type="protein sequence ID" value="ETN19699.1"/>
    <property type="molecule type" value="Genomic_DNA"/>
</dbReference>
<dbReference type="Pfam" id="PF10551">
    <property type="entry name" value="MULE"/>
    <property type="match status" value="1"/>
</dbReference>
<feature type="region of interest" description="Disordered" evidence="1">
    <location>
        <begin position="1"/>
        <end position="61"/>
    </location>
</feature>
<dbReference type="OrthoDB" id="122194at2759"/>
<dbReference type="GeneID" id="20174996"/>
<gene>
    <name evidence="3" type="ORF">PPTG_04928</name>
</gene>
<organism evidence="3 4">
    <name type="scientific">Phytophthora nicotianae (strain INRA-310)</name>
    <name type="common">Phytophthora parasitica</name>
    <dbReference type="NCBI Taxonomy" id="761204"/>
    <lineage>
        <taxon>Eukaryota</taxon>
        <taxon>Sar</taxon>
        <taxon>Stramenopiles</taxon>
        <taxon>Oomycota</taxon>
        <taxon>Peronosporomycetes</taxon>
        <taxon>Peronosporales</taxon>
        <taxon>Peronosporaceae</taxon>
        <taxon>Phytophthora</taxon>
    </lineage>
</organism>
<evidence type="ECO:0000259" key="2">
    <source>
        <dbReference type="Pfam" id="PF10551"/>
    </source>
</evidence>
<dbReference type="AlphaFoldDB" id="W2R4Q1"/>
<reference evidence="3 4" key="2">
    <citation type="submission" date="2013-11" db="EMBL/GenBank/DDBJ databases">
        <title>The Genome Sequence of Phytophthora parasitica INRA-310.</title>
        <authorList>
            <consortium name="The Broad Institute Genomics Platform"/>
            <person name="Russ C."/>
            <person name="Tyler B."/>
            <person name="Panabieres F."/>
            <person name="Shan W."/>
            <person name="Tripathy S."/>
            <person name="Grunwald N."/>
            <person name="Machado M."/>
            <person name="Johnson C.S."/>
            <person name="Arredondo F."/>
            <person name="Hong C."/>
            <person name="Coffey M."/>
            <person name="Young S.K."/>
            <person name="Zeng Q."/>
            <person name="Gargeya S."/>
            <person name="Fitzgerald M."/>
            <person name="Abouelleil A."/>
            <person name="Alvarado L."/>
            <person name="Chapman S.B."/>
            <person name="Gainer-Dewar J."/>
            <person name="Goldberg J."/>
            <person name="Griggs A."/>
            <person name="Gujja S."/>
            <person name="Hansen M."/>
            <person name="Howarth C."/>
            <person name="Imamovic A."/>
            <person name="Ireland A."/>
            <person name="Larimer J."/>
            <person name="McCowan C."/>
            <person name="Murphy C."/>
            <person name="Pearson M."/>
            <person name="Poon T.W."/>
            <person name="Priest M."/>
            <person name="Roberts A."/>
            <person name="Saif S."/>
            <person name="Shea T."/>
            <person name="Sykes S."/>
            <person name="Wortman J."/>
            <person name="Nusbaum C."/>
            <person name="Birren B."/>
        </authorList>
    </citation>
    <scope>NUCLEOTIDE SEQUENCE [LARGE SCALE GENOMIC DNA]</scope>
    <source>
        <strain evidence="3 4">INRA-310</strain>
    </source>
</reference>
<dbReference type="OMA" id="HRIIGWA"/>
<feature type="compositionally biased region" description="Basic and acidic residues" evidence="1">
    <location>
        <begin position="38"/>
        <end position="58"/>
    </location>
</feature>
<sequence>MADQHSSSDSPSDTRHSDGPGSSYRYSDSQSDCSGPDSDIHSDSDRDTHIHGSDHDSDMSVDTVIIPSQLSNSDRDENDGLQVEAVNRDAGGDLADGVVNLPGSRSVRYQGYSYSYYHGDDTKHYRCSVYRRTKCNVKLYVTQLRAVVQGTHKPNCVPEMRQVPSGPPTIFVNWKQQMLLATDQIGIRDVTLPPNDARPKTKFWVVCTGPELNILVATFRAPGDGTTLRREEFGWSQVFQFHYAYYEDEVLHRIIGWAHPQIMDCIKQRHCSIFIDATYRCVPIRFYQLVILILYDPISDLYLPIWYVLITGNPSQVYEHLLHSIFVAFKKKLHPTHVVFDFEYALIKAVKTQFPDSTIVGCESGYD</sequence>
<protein>
    <recommendedName>
        <fullName evidence="2">MULE transposase domain-containing protein</fullName>
    </recommendedName>
</protein>
<dbReference type="RefSeq" id="XP_008895521.1">
    <property type="nucleotide sequence ID" value="XM_008897273.1"/>
</dbReference>
<evidence type="ECO:0000256" key="1">
    <source>
        <dbReference type="SAM" id="MobiDB-lite"/>
    </source>
</evidence>
<accession>W2R4Q1</accession>
<dbReference type="Proteomes" id="UP000018817">
    <property type="component" value="Unassembled WGS sequence"/>
</dbReference>
<feature type="compositionally biased region" description="Polar residues" evidence="1">
    <location>
        <begin position="24"/>
        <end position="33"/>
    </location>
</feature>
<evidence type="ECO:0000313" key="3">
    <source>
        <dbReference type="EMBL" id="ETN19699.1"/>
    </source>
</evidence>
<feature type="compositionally biased region" description="Low complexity" evidence="1">
    <location>
        <begin position="1"/>
        <end position="11"/>
    </location>
</feature>
<evidence type="ECO:0000313" key="4">
    <source>
        <dbReference type="Proteomes" id="UP000018817"/>
    </source>
</evidence>
<reference evidence="4" key="1">
    <citation type="submission" date="2011-12" db="EMBL/GenBank/DDBJ databases">
        <authorList>
            <consortium name="The Broad Institute Genome Sequencing Platform"/>
            <person name="Russ C."/>
            <person name="Tyler B."/>
            <person name="Panabieres F."/>
            <person name="Shan W."/>
            <person name="Tripathy S."/>
            <person name="Grunwald N."/>
            <person name="Machado M."/>
            <person name="Young S.K."/>
            <person name="Zeng Q."/>
            <person name="Gargeya S."/>
            <person name="Fitzgerald M."/>
            <person name="Haas B."/>
            <person name="Abouelleil A."/>
            <person name="Alvarado L."/>
            <person name="Arachchi H.M."/>
            <person name="Berlin A."/>
            <person name="Chapman S.B."/>
            <person name="Gearin G."/>
            <person name="Goldberg J."/>
            <person name="Griggs A."/>
            <person name="Gujja S."/>
            <person name="Hansen M."/>
            <person name="Heiman D."/>
            <person name="Howarth C."/>
            <person name="Larimer J."/>
            <person name="Lui A."/>
            <person name="MacDonald P.J.P."/>
            <person name="McCowen C."/>
            <person name="Montmayeur A."/>
            <person name="Murphy C."/>
            <person name="Neiman D."/>
            <person name="Pearson M."/>
            <person name="Priest M."/>
            <person name="Roberts A."/>
            <person name="Saif S."/>
            <person name="Shea T."/>
            <person name="Sisk P."/>
            <person name="Stolte C."/>
            <person name="Sykes S."/>
            <person name="Wortman J."/>
            <person name="Nusbaum C."/>
            <person name="Birren B."/>
        </authorList>
    </citation>
    <scope>NUCLEOTIDE SEQUENCE [LARGE SCALE GENOMIC DNA]</scope>
    <source>
        <strain evidence="4">INRA-310</strain>
    </source>
</reference>